<evidence type="ECO:0000313" key="2">
    <source>
        <dbReference type="Proteomes" id="UP000467148"/>
    </source>
</evidence>
<proteinExistence type="predicted"/>
<keyword evidence="2" id="KW-1185">Reference proteome</keyword>
<gene>
    <name evidence="1" type="ORF">MHEL_20410</name>
</gene>
<evidence type="ECO:0000313" key="1">
    <source>
        <dbReference type="EMBL" id="BBY63798.1"/>
    </source>
</evidence>
<sequence length="170" mass="18295">MSGLHQRDGFSCGPSVAVLAGALLDAHYGAPLRSDDAQSWFEAEQARVHRAINVVWPLALGATPAGVARALTVHSASRGVRYRWRSACCGDRLADVCDAVAAGWPVAMLIGAVLPRHWVLLTEIDGVATHCYEPSSGEVLVVPIDDIRRGRLSRLGFPRAFAFVVPRLTE</sequence>
<dbReference type="KEGG" id="mhev:MHEL_20410"/>
<dbReference type="RefSeq" id="WP_163747409.1">
    <property type="nucleotide sequence ID" value="NZ_AP022596.1"/>
</dbReference>
<organism evidence="1 2">
    <name type="scientific">Mycolicibacterium helvum</name>
    <dbReference type="NCBI Taxonomy" id="1534349"/>
    <lineage>
        <taxon>Bacteria</taxon>
        <taxon>Bacillati</taxon>
        <taxon>Actinomycetota</taxon>
        <taxon>Actinomycetes</taxon>
        <taxon>Mycobacteriales</taxon>
        <taxon>Mycobacteriaceae</taxon>
        <taxon>Mycolicibacterium</taxon>
    </lineage>
</organism>
<name>A0A7I7T409_9MYCO</name>
<dbReference type="Proteomes" id="UP000467148">
    <property type="component" value="Chromosome"/>
</dbReference>
<protein>
    <recommendedName>
        <fullName evidence="3">Peptidase C39</fullName>
    </recommendedName>
</protein>
<dbReference type="AlphaFoldDB" id="A0A7I7T409"/>
<evidence type="ECO:0008006" key="3">
    <source>
        <dbReference type="Google" id="ProtNLM"/>
    </source>
</evidence>
<accession>A0A7I7T409</accession>
<dbReference type="EMBL" id="AP022596">
    <property type="protein sequence ID" value="BBY63798.1"/>
    <property type="molecule type" value="Genomic_DNA"/>
</dbReference>
<reference evidence="1 2" key="1">
    <citation type="journal article" date="2019" name="Emerg. Microbes Infect.">
        <title>Comprehensive subspecies identification of 175 nontuberculous mycobacteria species based on 7547 genomic profiles.</title>
        <authorList>
            <person name="Matsumoto Y."/>
            <person name="Kinjo T."/>
            <person name="Motooka D."/>
            <person name="Nabeya D."/>
            <person name="Jung N."/>
            <person name="Uechi K."/>
            <person name="Horii T."/>
            <person name="Iida T."/>
            <person name="Fujita J."/>
            <person name="Nakamura S."/>
        </authorList>
    </citation>
    <scope>NUCLEOTIDE SEQUENCE [LARGE SCALE GENOMIC DNA]</scope>
    <source>
        <strain evidence="1 2">JCM 30396</strain>
    </source>
</reference>